<dbReference type="AlphaFoldDB" id="A0A0L0FSA0"/>
<sequence length="119" mass="13699">MTAERYRAHIARSRLAQEALEQQRLLNEMMQLESLQENSRPSLHSNRRPLATIHPDDNIIPVKRRHTKVNTTEMQLEEKIAALSRSAAKLAALEAEFDQLRTEMKSVEQEHTTGLQAKD</sequence>
<feature type="coiled-coil region" evidence="1">
    <location>
        <begin position="76"/>
        <end position="110"/>
    </location>
</feature>
<protein>
    <submittedName>
        <fullName evidence="3">Uncharacterized protein</fullName>
    </submittedName>
</protein>
<dbReference type="EMBL" id="KQ242264">
    <property type="protein sequence ID" value="KNC79677.1"/>
    <property type="molecule type" value="Genomic_DNA"/>
</dbReference>
<feature type="region of interest" description="Disordered" evidence="2">
    <location>
        <begin position="35"/>
        <end position="54"/>
    </location>
</feature>
<reference evidence="3 4" key="1">
    <citation type="submission" date="2011-02" db="EMBL/GenBank/DDBJ databases">
        <title>The Genome Sequence of Sphaeroforma arctica JP610.</title>
        <authorList>
            <consortium name="The Broad Institute Genome Sequencing Platform"/>
            <person name="Russ C."/>
            <person name="Cuomo C."/>
            <person name="Young S.K."/>
            <person name="Zeng Q."/>
            <person name="Gargeya S."/>
            <person name="Alvarado L."/>
            <person name="Berlin A."/>
            <person name="Chapman S.B."/>
            <person name="Chen Z."/>
            <person name="Freedman E."/>
            <person name="Gellesch M."/>
            <person name="Goldberg J."/>
            <person name="Griggs A."/>
            <person name="Gujja S."/>
            <person name="Heilman E."/>
            <person name="Heiman D."/>
            <person name="Howarth C."/>
            <person name="Mehta T."/>
            <person name="Neiman D."/>
            <person name="Pearson M."/>
            <person name="Roberts A."/>
            <person name="Saif S."/>
            <person name="Shea T."/>
            <person name="Shenoy N."/>
            <person name="Sisk P."/>
            <person name="Stolte C."/>
            <person name="Sykes S."/>
            <person name="White J."/>
            <person name="Yandava C."/>
            <person name="Burger G."/>
            <person name="Gray M.W."/>
            <person name="Holland P.W.H."/>
            <person name="King N."/>
            <person name="Lang F.B.F."/>
            <person name="Roger A.J."/>
            <person name="Ruiz-Trillo I."/>
            <person name="Haas B."/>
            <person name="Nusbaum C."/>
            <person name="Birren B."/>
        </authorList>
    </citation>
    <scope>NUCLEOTIDE SEQUENCE [LARGE SCALE GENOMIC DNA]</scope>
    <source>
        <strain evidence="3 4">JP610</strain>
    </source>
</reference>
<feature type="compositionally biased region" description="Polar residues" evidence="2">
    <location>
        <begin position="35"/>
        <end position="44"/>
    </location>
</feature>
<organism evidence="3 4">
    <name type="scientific">Sphaeroforma arctica JP610</name>
    <dbReference type="NCBI Taxonomy" id="667725"/>
    <lineage>
        <taxon>Eukaryota</taxon>
        <taxon>Ichthyosporea</taxon>
        <taxon>Ichthyophonida</taxon>
        <taxon>Sphaeroforma</taxon>
    </lineage>
</organism>
<keyword evidence="4" id="KW-1185">Reference proteome</keyword>
<accession>A0A0L0FSA0</accession>
<dbReference type="GeneID" id="25908445"/>
<proteinExistence type="predicted"/>
<evidence type="ECO:0000313" key="4">
    <source>
        <dbReference type="Proteomes" id="UP000054560"/>
    </source>
</evidence>
<evidence type="ECO:0000256" key="1">
    <source>
        <dbReference type="SAM" id="Coils"/>
    </source>
</evidence>
<evidence type="ECO:0000256" key="2">
    <source>
        <dbReference type="SAM" id="MobiDB-lite"/>
    </source>
</evidence>
<evidence type="ECO:0000313" key="3">
    <source>
        <dbReference type="EMBL" id="KNC79677.1"/>
    </source>
</evidence>
<name>A0A0L0FSA0_9EUKA</name>
<dbReference type="RefSeq" id="XP_014153579.1">
    <property type="nucleotide sequence ID" value="XM_014298104.1"/>
</dbReference>
<dbReference type="Proteomes" id="UP000054560">
    <property type="component" value="Unassembled WGS sequence"/>
</dbReference>
<keyword evidence="1" id="KW-0175">Coiled coil</keyword>
<gene>
    <name evidence="3" type="ORF">SARC_07941</name>
</gene>